<dbReference type="EMBL" id="WNKS01000008">
    <property type="protein sequence ID" value="MTV31536.1"/>
    <property type="molecule type" value="Genomic_DNA"/>
</dbReference>
<evidence type="ECO:0000256" key="6">
    <source>
        <dbReference type="ARBA" id="ARBA00022989"/>
    </source>
</evidence>
<protein>
    <submittedName>
        <fullName evidence="14">DUF21 domain-containing protein</fullName>
    </submittedName>
</protein>
<dbReference type="Gene3D" id="3.30.465.10">
    <property type="match status" value="1"/>
</dbReference>
<keyword evidence="7 9" id="KW-0129">CBS domain</keyword>
<evidence type="ECO:0000313" key="15">
    <source>
        <dbReference type="Proteomes" id="UP000439113"/>
    </source>
</evidence>
<proteinExistence type="inferred from homology"/>
<dbReference type="PROSITE" id="PS51846">
    <property type="entry name" value="CNNM"/>
    <property type="match status" value="1"/>
</dbReference>
<evidence type="ECO:0000256" key="1">
    <source>
        <dbReference type="ARBA" id="ARBA00004651"/>
    </source>
</evidence>
<evidence type="ECO:0000256" key="5">
    <source>
        <dbReference type="ARBA" id="ARBA00022737"/>
    </source>
</evidence>
<keyword evidence="3" id="KW-1003">Cell membrane</keyword>
<dbReference type="InterPro" id="IPR000644">
    <property type="entry name" value="CBS_dom"/>
</dbReference>
<accession>A0A6N8DNW3</accession>
<feature type="transmembrane region" description="Helical" evidence="11">
    <location>
        <begin position="132"/>
        <end position="154"/>
    </location>
</feature>
<evidence type="ECO:0000313" key="14">
    <source>
        <dbReference type="EMBL" id="MTV31536.1"/>
    </source>
</evidence>
<feature type="domain" description="CNNM transmembrane" evidence="13">
    <location>
        <begin position="1"/>
        <end position="197"/>
    </location>
</feature>
<dbReference type="RefSeq" id="WP_155446216.1">
    <property type="nucleotide sequence ID" value="NZ_JAOQNR010000009.1"/>
</dbReference>
<reference evidence="14 15" key="1">
    <citation type="submission" date="2019-11" db="EMBL/GenBank/DDBJ databases">
        <title>Whole-genome sequence of a Rhodoblastus acidophilus DSM 142.</title>
        <authorList>
            <person name="Kyndt J.A."/>
            <person name="Meyer T.E."/>
        </authorList>
    </citation>
    <scope>NUCLEOTIDE SEQUENCE [LARGE SCALE GENOMIC DNA]</scope>
    <source>
        <strain evidence="14 15">DSM 142</strain>
    </source>
</reference>
<dbReference type="InterPro" id="IPR051676">
    <property type="entry name" value="UPF0053_domain"/>
</dbReference>
<feature type="transmembrane region" description="Helical" evidence="11">
    <location>
        <begin position="6"/>
        <end position="25"/>
    </location>
</feature>
<dbReference type="PROSITE" id="PS51371">
    <property type="entry name" value="CBS"/>
    <property type="match status" value="2"/>
</dbReference>
<dbReference type="GO" id="GO:0005886">
    <property type="term" value="C:plasma membrane"/>
    <property type="evidence" value="ECO:0007669"/>
    <property type="project" value="UniProtKB-SubCell"/>
</dbReference>
<feature type="domain" description="CBS" evidence="12">
    <location>
        <begin position="280"/>
        <end position="339"/>
    </location>
</feature>
<keyword evidence="5" id="KW-0677">Repeat</keyword>
<evidence type="ECO:0000256" key="11">
    <source>
        <dbReference type="SAM" id="Phobius"/>
    </source>
</evidence>
<sequence length="425" mass="45039">MLELAIAIGLIALNAVFALSELALVSARKSRLSALADSGRAGARAALRLAESPGRFLSTVQIGITSIGVLAGAFSGAALGAALTGFLRAQDIPNWIAEPAGFGLVLGAITYLSVVVGELVPKQLALRDPESIACIVAPAMAMISRVAAPLVWLLDTSTRLVFRLFGAPAADSRAVTEEEIKTLMAEAAGAGVIERDEHRMISGVLRMGDRTARSLMTPRTEVEWLDLSQPESAVLLALRKARHARLPVSENSPDEFLGVLQVKDVLDAALGGGPIDLRALLKPAPIVPEGLDALDLLATLRAAEVPVALVHDEYGQFEGLATPADVLDAIAGAFRSDDSADEHEMLRRADGSWLIAGATPADEVADHLGFRLPQGEFETMAGLILHAMRRLPAAGEHVDIAGWRFEVVDLDGRRIDKVLAIRKTH</sequence>
<dbReference type="SMART" id="SM01091">
    <property type="entry name" value="CorC_HlyC"/>
    <property type="match status" value="1"/>
</dbReference>
<evidence type="ECO:0000256" key="4">
    <source>
        <dbReference type="ARBA" id="ARBA00022692"/>
    </source>
</evidence>
<dbReference type="Pfam" id="PF01595">
    <property type="entry name" value="CNNM"/>
    <property type="match status" value="1"/>
</dbReference>
<evidence type="ECO:0000256" key="2">
    <source>
        <dbReference type="ARBA" id="ARBA00006446"/>
    </source>
</evidence>
<keyword evidence="6 10" id="KW-1133">Transmembrane helix</keyword>
<dbReference type="InterPro" id="IPR002550">
    <property type="entry name" value="CNNM"/>
</dbReference>
<evidence type="ECO:0000259" key="12">
    <source>
        <dbReference type="PROSITE" id="PS51371"/>
    </source>
</evidence>
<dbReference type="GO" id="GO:0050660">
    <property type="term" value="F:flavin adenine dinucleotide binding"/>
    <property type="evidence" value="ECO:0007669"/>
    <property type="project" value="InterPro"/>
</dbReference>
<keyword evidence="8 10" id="KW-0472">Membrane</keyword>
<dbReference type="SUPFAM" id="SSF56176">
    <property type="entry name" value="FAD-binding/transporter-associated domain-like"/>
    <property type="match status" value="1"/>
</dbReference>
<dbReference type="SUPFAM" id="SSF54631">
    <property type="entry name" value="CBS-domain pair"/>
    <property type="match status" value="1"/>
</dbReference>
<dbReference type="Proteomes" id="UP000439113">
    <property type="component" value="Unassembled WGS sequence"/>
</dbReference>
<evidence type="ECO:0000259" key="13">
    <source>
        <dbReference type="PROSITE" id="PS51846"/>
    </source>
</evidence>
<dbReference type="Pfam" id="PF03471">
    <property type="entry name" value="CorC_HlyC"/>
    <property type="match status" value="1"/>
</dbReference>
<name>A0A6N8DNW3_RHOAC</name>
<feature type="transmembrane region" description="Helical" evidence="11">
    <location>
        <begin position="62"/>
        <end position="87"/>
    </location>
</feature>
<dbReference type="InterPro" id="IPR036318">
    <property type="entry name" value="FAD-bd_PCMH-like_sf"/>
</dbReference>
<feature type="domain" description="CBS" evidence="12">
    <location>
        <begin position="216"/>
        <end position="277"/>
    </location>
</feature>
<evidence type="ECO:0000256" key="7">
    <source>
        <dbReference type="ARBA" id="ARBA00023122"/>
    </source>
</evidence>
<feature type="transmembrane region" description="Helical" evidence="11">
    <location>
        <begin position="99"/>
        <end position="120"/>
    </location>
</feature>
<dbReference type="InterPro" id="IPR046342">
    <property type="entry name" value="CBS_dom_sf"/>
</dbReference>
<dbReference type="PANTHER" id="PTHR43099:SF5">
    <property type="entry name" value="HLYC_CORC FAMILY TRANSPORTER"/>
    <property type="match status" value="1"/>
</dbReference>
<comment type="caution">
    <text evidence="14">The sequence shown here is derived from an EMBL/GenBank/DDBJ whole genome shotgun (WGS) entry which is preliminary data.</text>
</comment>
<dbReference type="InterPro" id="IPR016169">
    <property type="entry name" value="FAD-bd_PCMH_sub2"/>
</dbReference>
<evidence type="ECO:0000256" key="8">
    <source>
        <dbReference type="ARBA" id="ARBA00023136"/>
    </source>
</evidence>
<comment type="similarity">
    <text evidence="2">Belongs to the UPF0053 family. Hemolysin C subfamily.</text>
</comment>
<dbReference type="PANTHER" id="PTHR43099">
    <property type="entry name" value="UPF0053 PROTEIN YRKA"/>
    <property type="match status" value="1"/>
</dbReference>
<dbReference type="CDD" id="cd04590">
    <property type="entry name" value="CBS_pair_CorC_HlyC_assoc"/>
    <property type="match status" value="1"/>
</dbReference>
<evidence type="ECO:0000256" key="10">
    <source>
        <dbReference type="PROSITE-ProRule" id="PRU01193"/>
    </source>
</evidence>
<dbReference type="InterPro" id="IPR005170">
    <property type="entry name" value="Transptr-assoc_dom"/>
</dbReference>
<dbReference type="OrthoDB" id="9805314at2"/>
<dbReference type="InterPro" id="IPR044751">
    <property type="entry name" value="Ion_transp-like_CBS"/>
</dbReference>
<keyword evidence="4 10" id="KW-0812">Transmembrane</keyword>
<gene>
    <name evidence="14" type="ORF">GJ654_11065</name>
</gene>
<comment type="subcellular location">
    <subcellularLocation>
        <location evidence="1">Cell membrane</location>
        <topology evidence="1">Multi-pass membrane protein</topology>
    </subcellularLocation>
</comment>
<evidence type="ECO:0000256" key="3">
    <source>
        <dbReference type="ARBA" id="ARBA00022475"/>
    </source>
</evidence>
<evidence type="ECO:0000256" key="9">
    <source>
        <dbReference type="PROSITE-ProRule" id="PRU00703"/>
    </source>
</evidence>
<organism evidence="14 15">
    <name type="scientific">Rhodoblastus acidophilus</name>
    <name type="common">Rhodopseudomonas acidophila</name>
    <dbReference type="NCBI Taxonomy" id="1074"/>
    <lineage>
        <taxon>Bacteria</taxon>
        <taxon>Pseudomonadati</taxon>
        <taxon>Pseudomonadota</taxon>
        <taxon>Alphaproteobacteria</taxon>
        <taxon>Hyphomicrobiales</taxon>
        <taxon>Rhodoblastaceae</taxon>
        <taxon>Rhodoblastus</taxon>
    </lineage>
</organism>
<dbReference type="Gene3D" id="3.10.580.10">
    <property type="entry name" value="CBS-domain"/>
    <property type="match status" value="1"/>
</dbReference>
<dbReference type="AlphaFoldDB" id="A0A6N8DNW3"/>